<feature type="compositionally biased region" description="Acidic residues" evidence="1">
    <location>
        <begin position="151"/>
        <end position="164"/>
    </location>
</feature>
<feature type="compositionally biased region" description="Acidic residues" evidence="1">
    <location>
        <begin position="242"/>
        <end position="255"/>
    </location>
</feature>
<reference evidence="2" key="1">
    <citation type="submission" date="2023-03" db="EMBL/GenBank/DDBJ databases">
        <title>Massive genome expansion in bonnet fungi (Mycena s.s.) driven by repeated elements and novel gene families across ecological guilds.</title>
        <authorList>
            <consortium name="Lawrence Berkeley National Laboratory"/>
            <person name="Harder C.B."/>
            <person name="Miyauchi S."/>
            <person name="Viragh M."/>
            <person name="Kuo A."/>
            <person name="Thoen E."/>
            <person name="Andreopoulos B."/>
            <person name="Lu D."/>
            <person name="Skrede I."/>
            <person name="Drula E."/>
            <person name="Henrissat B."/>
            <person name="Morin E."/>
            <person name="Kohler A."/>
            <person name="Barry K."/>
            <person name="LaButti K."/>
            <person name="Morin E."/>
            <person name="Salamov A."/>
            <person name="Lipzen A."/>
            <person name="Mereny Z."/>
            <person name="Hegedus B."/>
            <person name="Baldrian P."/>
            <person name="Stursova M."/>
            <person name="Weitz H."/>
            <person name="Taylor A."/>
            <person name="Grigoriev I.V."/>
            <person name="Nagy L.G."/>
            <person name="Martin F."/>
            <person name="Kauserud H."/>
        </authorList>
    </citation>
    <scope>NUCLEOTIDE SEQUENCE</scope>
    <source>
        <strain evidence="2">CBHHK200</strain>
    </source>
</reference>
<evidence type="ECO:0000313" key="2">
    <source>
        <dbReference type="EMBL" id="KAJ7043470.1"/>
    </source>
</evidence>
<gene>
    <name evidence="2" type="ORF">C8F04DRAFT_719722</name>
</gene>
<organism evidence="2 3">
    <name type="scientific">Mycena alexandri</name>
    <dbReference type="NCBI Taxonomy" id="1745969"/>
    <lineage>
        <taxon>Eukaryota</taxon>
        <taxon>Fungi</taxon>
        <taxon>Dikarya</taxon>
        <taxon>Basidiomycota</taxon>
        <taxon>Agaricomycotina</taxon>
        <taxon>Agaricomycetes</taxon>
        <taxon>Agaricomycetidae</taxon>
        <taxon>Agaricales</taxon>
        <taxon>Marasmiineae</taxon>
        <taxon>Mycenaceae</taxon>
        <taxon>Mycena</taxon>
    </lineage>
</organism>
<comment type="caution">
    <text evidence="2">The sequence shown here is derived from an EMBL/GenBank/DDBJ whole genome shotgun (WGS) entry which is preliminary data.</text>
</comment>
<evidence type="ECO:0000256" key="1">
    <source>
        <dbReference type="SAM" id="MobiDB-lite"/>
    </source>
</evidence>
<feature type="compositionally biased region" description="Low complexity" evidence="1">
    <location>
        <begin position="184"/>
        <end position="201"/>
    </location>
</feature>
<feature type="region of interest" description="Disordered" evidence="1">
    <location>
        <begin position="1"/>
        <end position="105"/>
    </location>
</feature>
<dbReference type="EMBL" id="JARJCM010000009">
    <property type="protein sequence ID" value="KAJ7043470.1"/>
    <property type="molecule type" value="Genomic_DNA"/>
</dbReference>
<evidence type="ECO:0000313" key="3">
    <source>
        <dbReference type="Proteomes" id="UP001218188"/>
    </source>
</evidence>
<feature type="region of interest" description="Disordered" evidence="1">
    <location>
        <begin position="133"/>
        <end position="275"/>
    </location>
</feature>
<dbReference type="AlphaFoldDB" id="A0AAD6TDR2"/>
<feature type="compositionally biased region" description="Pro residues" evidence="1">
    <location>
        <begin position="202"/>
        <end position="214"/>
    </location>
</feature>
<accession>A0AAD6TDR2</accession>
<proteinExistence type="predicted"/>
<name>A0AAD6TDR2_9AGAR</name>
<dbReference type="Proteomes" id="UP001218188">
    <property type="component" value="Unassembled WGS sequence"/>
</dbReference>
<feature type="compositionally biased region" description="Acidic residues" evidence="1">
    <location>
        <begin position="69"/>
        <end position="85"/>
    </location>
</feature>
<sequence>MLASLAVRGDPSESEGETDEEDESMPPLERINDGSTWHWPLPSMFDSDSDTDTTEMPALASVSNSSDSDQSDEEDESDSGAEEPEDHPNGRMTNIRPFDLVFEPGTEHPDAVMFERLSRLSSLWREAAVQDAEIPVAESSTRAANTVEDPAMPEDEEEVGDESEMPPLLEPPFVTDGRGRVVWSSSSDSPTPRASPSGPSTPAAPVPVEKPPSPRQAVGEGGFTTDGRGRVIGTTGVRENENENEEDDEAEESSSDSEAPAQSRSFLGRVLGAFF</sequence>
<protein>
    <submittedName>
        <fullName evidence="2">Uncharacterized protein</fullName>
    </submittedName>
</protein>
<feature type="compositionally biased region" description="Acidic residues" evidence="1">
    <location>
        <begin position="12"/>
        <end position="24"/>
    </location>
</feature>
<keyword evidence="3" id="KW-1185">Reference proteome</keyword>